<dbReference type="GO" id="GO:0005737">
    <property type="term" value="C:cytoplasm"/>
    <property type="evidence" value="ECO:0007669"/>
    <property type="project" value="TreeGrafter"/>
</dbReference>
<keyword evidence="9" id="KW-0460">Magnesium</keyword>
<dbReference type="SMART" id="SM00535">
    <property type="entry name" value="RIBOc"/>
    <property type="match status" value="1"/>
</dbReference>
<feature type="non-terminal residue" evidence="14">
    <location>
        <position position="1"/>
    </location>
</feature>
<dbReference type="PANTHER" id="PTHR14950">
    <property type="entry name" value="DICER-RELATED"/>
    <property type="match status" value="1"/>
</dbReference>
<keyword evidence="5" id="KW-0677">Repeat</keyword>
<evidence type="ECO:0000259" key="13">
    <source>
        <dbReference type="PROSITE" id="PS50821"/>
    </source>
</evidence>
<dbReference type="PROSITE" id="PS00517">
    <property type="entry name" value="RNASE_3_1"/>
    <property type="match status" value="1"/>
</dbReference>
<evidence type="ECO:0000256" key="6">
    <source>
        <dbReference type="ARBA" id="ARBA00022741"/>
    </source>
</evidence>
<evidence type="ECO:0000256" key="3">
    <source>
        <dbReference type="ARBA" id="ARBA00022722"/>
    </source>
</evidence>
<dbReference type="Gene3D" id="1.10.1520.10">
    <property type="entry name" value="Ribonuclease III domain"/>
    <property type="match status" value="2"/>
</dbReference>
<evidence type="ECO:0000256" key="9">
    <source>
        <dbReference type="ARBA" id="ARBA00022842"/>
    </source>
</evidence>
<keyword evidence="3" id="KW-0540">Nuclease</keyword>
<dbReference type="InterPro" id="IPR000999">
    <property type="entry name" value="RNase_III_dom"/>
</dbReference>
<dbReference type="Gene3D" id="3.30.160.20">
    <property type="match status" value="1"/>
</dbReference>
<dbReference type="GO" id="GO:0000166">
    <property type="term" value="F:nucleotide binding"/>
    <property type="evidence" value="ECO:0007669"/>
    <property type="project" value="UniProtKB-KW"/>
</dbReference>
<dbReference type="AlphaFoldDB" id="A0A088S6Q0"/>
<dbReference type="PROSITE" id="PS50142">
    <property type="entry name" value="RNASE_3_2"/>
    <property type="match status" value="1"/>
</dbReference>
<dbReference type="Pfam" id="PF02170">
    <property type="entry name" value="PAZ"/>
    <property type="match status" value="1"/>
</dbReference>
<keyword evidence="8" id="KW-0378">Hydrolase</keyword>
<dbReference type="PANTHER" id="PTHR14950:SF46">
    <property type="entry name" value="ENDORIBONUCLEASE DICER HOMOLOG 3"/>
    <property type="match status" value="1"/>
</dbReference>
<dbReference type="SMART" id="SM00949">
    <property type="entry name" value="PAZ"/>
    <property type="match status" value="1"/>
</dbReference>
<evidence type="ECO:0000256" key="5">
    <source>
        <dbReference type="ARBA" id="ARBA00022737"/>
    </source>
</evidence>
<evidence type="ECO:0000256" key="7">
    <source>
        <dbReference type="ARBA" id="ARBA00022759"/>
    </source>
</evidence>
<accession>A0A088S6Q0</accession>
<dbReference type="Gene3D" id="2.170.260.10">
    <property type="entry name" value="paz domain"/>
    <property type="match status" value="1"/>
</dbReference>
<dbReference type="SUPFAM" id="SSF69065">
    <property type="entry name" value="RNase III domain-like"/>
    <property type="match status" value="2"/>
</dbReference>
<name>A0A088S6Q0_COCNU</name>
<dbReference type="GO" id="GO:0005634">
    <property type="term" value="C:nucleus"/>
    <property type="evidence" value="ECO:0007669"/>
    <property type="project" value="TreeGrafter"/>
</dbReference>
<feature type="domain" description="PAZ" evidence="13">
    <location>
        <begin position="453"/>
        <end position="573"/>
    </location>
</feature>
<dbReference type="GO" id="GO:0030422">
    <property type="term" value="P:siRNA processing"/>
    <property type="evidence" value="ECO:0007669"/>
    <property type="project" value="TreeGrafter"/>
</dbReference>
<proteinExistence type="evidence at transcript level"/>
<dbReference type="InterPro" id="IPR036085">
    <property type="entry name" value="PAZ_dom_sf"/>
</dbReference>
<dbReference type="FunFam" id="1.10.1520.10:FF:000004">
    <property type="entry name" value="Endoribonuclease dicer-like 1"/>
    <property type="match status" value="1"/>
</dbReference>
<keyword evidence="11" id="KW-0464">Manganese</keyword>
<protein>
    <submittedName>
        <fullName evidence="14">Putative endoribonuclease dicer 3b-like protein</fullName>
    </submittedName>
</protein>
<keyword evidence="10" id="KW-0694">RNA-binding</keyword>
<dbReference type="GO" id="GO:0004525">
    <property type="term" value="F:ribonuclease III activity"/>
    <property type="evidence" value="ECO:0007669"/>
    <property type="project" value="InterPro"/>
</dbReference>
<evidence type="ECO:0000256" key="4">
    <source>
        <dbReference type="ARBA" id="ARBA00022723"/>
    </source>
</evidence>
<evidence type="ECO:0000256" key="11">
    <source>
        <dbReference type="ARBA" id="ARBA00023211"/>
    </source>
</evidence>
<keyword evidence="4" id="KW-0479">Metal-binding</keyword>
<dbReference type="EMBL" id="KJ851192">
    <property type="protein sequence ID" value="AIO05702.1"/>
    <property type="molecule type" value="mRNA"/>
</dbReference>
<evidence type="ECO:0000256" key="10">
    <source>
        <dbReference type="ARBA" id="ARBA00022884"/>
    </source>
</evidence>
<dbReference type="CDD" id="cd00593">
    <property type="entry name" value="RIBOc"/>
    <property type="match status" value="2"/>
</dbReference>
<dbReference type="InterPro" id="IPR036389">
    <property type="entry name" value="RNase_III_sf"/>
</dbReference>
<dbReference type="InterPro" id="IPR003100">
    <property type="entry name" value="PAZ_dom"/>
</dbReference>
<reference evidence="14" key="1">
    <citation type="submission" date="2014-05" db="EMBL/GenBank/DDBJ databases">
        <title>De novo transcriptome sequence assembly from coconut leaves and seeds with a focus on factors involved in RNA-directed DNA methylation.</title>
        <authorList>
            <person name="Huang Y.-Y."/>
            <person name="Lee C.-P."/>
            <person name="Fu J."/>
            <person name="Chang B."/>
            <person name="Matzke A."/>
            <person name="Matzke M."/>
        </authorList>
    </citation>
    <scope>NUCLEOTIDE SEQUENCE</scope>
</reference>
<dbReference type="Pfam" id="PF00636">
    <property type="entry name" value="Ribonuclease_3"/>
    <property type="match status" value="1"/>
</dbReference>
<dbReference type="SUPFAM" id="SSF101690">
    <property type="entry name" value="PAZ domain"/>
    <property type="match status" value="1"/>
</dbReference>
<organism evidence="14">
    <name type="scientific">Cocos nucifera</name>
    <name type="common">Coconut palm</name>
    <dbReference type="NCBI Taxonomy" id="13894"/>
    <lineage>
        <taxon>Eukaryota</taxon>
        <taxon>Viridiplantae</taxon>
        <taxon>Streptophyta</taxon>
        <taxon>Embryophyta</taxon>
        <taxon>Tracheophyta</taxon>
        <taxon>Spermatophyta</taxon>
        <taxon>Magnoliopsida</taxon>
        <taxon>Liliopsida</taxon>
        <taxon>Arecaceae</taxon>
        <taxon>Arecoideae</taxon>
        <taxon>Cocoseae</taxon>
        <taxon>Attaleinae</taxon>
        <taxon>Cocos</taxon>
    </lineage>
</organism>
<sequence length="1165" mass="131305">DKMVPYDAEDAQELHHISGPRPSNCKMITSLGSRKERIEFGFMHPKLDESVQIFRLLRLSKEVLCLIFVERKIATQVIEQLMNAMNKSSLFSILHMTGGSLLIDAPLSDGETEMTTIKDLFLSRKVNLFTTKVTEEVACIPSCFFMLHELPSLVHSYVQTSNQVQNEHSSYVRMPERYFILLLSQEIIGFSQLHPSESFHRLIGPVSMNCNRIQSVSLNVHKGQARAVKGHSLPSFEETWENDFIKRTNEYYSGAGTTKRKELHGMTTLRALSGTWASQANGAILNAYEIKFICNQVSGNYSPFVLLTEARLDDDVANTEIELRLHLNMVVRSSIFPCGQIQLNAYQVAKSKLFHEFFFNGLFGKLISHSKTPREFLLGDEKQFPWISSYMYMLLPMEPPFPTSTGIVNINWKGIDACISVVEFLRNVYSKNCHRSSLTCTTSSYETKCEGRNIVHMANQSVYPQYLKGMVVLAVHTGRIYTVLNIMNDMCADSPFDENSGKGSKFNSFSHYYHQKYNIVLQHSRQPLLLVKQSHYPNNLLVSSTKHKDGSISSSERSNILVHIPPELLVHLNVSSDVLRSAYLLPSVMYRLESMMLASQLREETCCIYNNRSISSSLGYIRDCPFDPRRWVAPGQISVRPLPCTCGVDTSEMPLEKAYWSEEASIVVGKACDKGHRWICSKTIADCVEALIGAYYVGGGLGAALSLLRWLGMDVSPEPAMIEEAKMNSSLWLHHLRGNEIDWLESKLDYRFSNKGLLLEAITHPSHHVLGNKCCYQRLEFLGDSVLGVLITRYLFQTHVDLDPGELSDLRSALVSNENFAQATVRYNFEKHLQHASEGLSKEIREYRKDLSEFQGTHDSVTFFAMPKAPKALGDLLESIAGAVLIDTDLNLDRVWEVFKPLLSPMVTPDKLELPPLSELVELCHRMGYPLHTQFTYRGEQVVAELSIQLEEDLLVRHGCNLQRKTAKAQAALQLLKDLERRGISRARYSSKKRQQVDNLCSTSSVKTSVPPKHMNIVRTNLQNVPECLLSLETSAGSLLEQSCQLNVLIKEISTSKLNEPEVPVLSMKNEKGGPRNALFELCAISRWPMPKFESTEQKFRTPIVLHGAAGFNSYASSITLHVPNSGAINLVGEPRTDKKSSRDSAAFAMLVELQKQGRCIIKET</sequence>
<keyword evidence="7" id="KW-0255">Endonuclease</keyword>
<evidence type="ECO:0000256" key="8">
    <source>
        <dbReference type="ARBA" id="ARBA00022801"/>
    </source>
</evidence>
<comment type="cofactor">
    <cofactor evidence="2">
        <name>Mg(2+)</name>
        <dbReference type="ChEBI" id="CHEBI:18420"/>
    </cofactor>
</comment>
<evidence type="ECO:0000259" key="12">
    <source>
        <dbReference type="PROSITE" id="PS50142"/>
    </source>
</evidence>
<evidence type="ECO:0000256" key="2">
    <source>
        <dbReference type="ARBA" id="ARBA00001946"/>
    </source>
</evidence>
<dbReference type="GO" id="GO:0046872">
    <property type="term" value="F:metal ion binding"/>
    <property type="evidence" value="ECO:0007669"/>
    <property type="project" value="UniProtKB-KW"/>
</dbReference>
<dbReference type="GO" id="GO:0003723">
    <property type="term" value="F:RNA binding"/>
    <property type="evidence" value="ECO:0007669"/>
    <property type="project" value="UniProtKB-KW"/>
</dbReference>
<feature type="domain" description="RNase III" evidence="12">
    <location>
        <begin position="741"/>
        <end position="889"/>
    </location>
</feature>
<evidence type="ECO:0000256" key="1">
    <source>
        <dbReference type="ARBA" id="ARBA00001936"/>
    </source>
</evidence>
<keyword evidence="6" id="KW-0547">Nucleotide-binding</keyword>
<comment type="cofactor">
    <cofactor evidence="1">
        <name>Mn(2+)</name>
        <dbReference type="ChEBI" id="CHEBI:29035"/>
    </cofactor>
</comment>
<evidence type="ECO:0000313" key="14">
    <source>
        <dbReference type="EMBL" id="AIO05702.1"/>
    </source>
</evidence>
<dbReference type="PROSITE" id="PS50821">
    <property type="entry name" value="PAZ"/>
    <property type="match status" value="1"/>
</dbReference>